<dbReference type="InterPro" id="IPR010836">
    <property type="entry name" value="SapC"/>
</dbReference>
<gene>
    <name evidence="1" type="ORF">DRW07_05670</name>
</gene>
<comment type="caution">
    <text evidence="1">The sequence shown here is derived from an EMBL/GenBank/DDBJ whole genome shotgun (WGS) entry which is preliminary data.</text>
</comment>
<dbReference type="RefSeq" id="WP_124026938.1">
    <property type="nucleotide sequence ID" value="NZ_JBHRSN010000015.1"/>
</dbReference>
<accession>A0A3N5Y254</accession>
<name>A0A3N5Y254_9ALTE</name>
<reference evidence="1 2" key="1">
    <citation type="submission" date="2018-11" db="EMBL/GenBank/DDBJ databases">
        <authorList>
            <person name="Ye M.-Q."/>
            <person name="Du Z.-J."/>
        </authorList>
    </citation>
    <scope>NUCLEOTIDE SEQUENCE [LARGE SCALE GENOMIC DNA]</scope>
    <source>
        <strain evidence="1 2">U0105</strain>
    </source>
</reference>
<keyword evidence="2" id="KW-1185">Reference proteome</keyword>
<evidence type="ECO:0000313" key="1">
    <source>
        <dbReference type="EMBL" id="RPJ67033.1"/>
    </source>
</evidence>
<proteinExistence type="predicted"/>
<organism evidence="1 2">
    <name type="scientific">Alteromonas sediminis</name>
    <dbReference type="NCBI Taxonomy" id="2259342"/>
    <lineage>
        <taxon>Bacteria</taxon>
        <taxon>Pseudomonadati</taxon>
        <taxon>Pseudomonadota</taxon>
        <taxon>Gammaproteobacteria</taxon>
        <taxon>Alteromonadales</taxon>
        <taxon>Alteromonadaceae</taxon>
        <taxon>Alteromonas/Salinimonas group</taxon>
        <taxon>Alteromonas</taxon>
    </lineage>
</organism>
<protein>
    <submittedName>
        <fullName evidence="1">Multidrug transporter</fullName>
    </submittedName>
</protein>
<dbReference type="Proteomes" id="UP000275281">
    <property type="component" value="Unassembled WGS sequence"/>
</dbReference>
<sequence length="234" mass="26430">MAKVVPLSKEKHSDIKLVESRDFSRFKQSHLIPVIPQDIPRLSSEFPIVFVKDSDTGQFVAVALMGLQEGKNLYCQDTTWEAQVVPSSFTLAPLTVARTEDNADNLVICIDEESELVSQDQGEPLFDDKGEQTEYLQNRIKSVVFVTEQMQNMKVITEYFAKKKLLVSKQLTVQHGKGKSPVKIDGVYTLDEEALNNLPDDEFSEIRKKGLLPLVYAHLLSLGQISRLTTKQFK</sequence>
<evidence type="ECO:0000313" key="2">
    <source>
        <dbReference type="Proteomes" id="UP000275281"/>
    </source>
</evidence>
<dbReference type="EMBL" id="RPOK01000002">
    <property type="protein sequence ID" value="RPJ67033.1"/>
    <property type="molecule type" value="Genomic_DNA"/>
</dbReference>
<dbReference type="AlphaFoldDB" id="A0A3N5Y254"/>
<dbReference type="OrthoDB" id="9806524at2"/>
<dbReference type="Pfam" id="PF07277">
    <property type="entry name" value="SapC"/>
    <property type="match status" value="1"/>
</dbReference>